<evidence type="ECO:0000313" key="1">
    <source>
        <dbReference type="EMBL" id="KAG0290429.1"/>
    </source>
</evidence>
<gene>
    <name evidence="1" type="ORF">BGZ96_006089</name>
</gene>
<dbReference type="EMBL" id="JAAAIM010000293">
    <property type="protein sequence ID" value="KAG0290429.1"/>
    <property type="molecule type" value="Genomic_DNA"/>
</dbReference>
<comment type="caution">
    <text evidence="1">The sequence shown here is derived from an EMBL/GenBank/DDBJ whole genome shotgun (WGS) entry which is preliminary data.</text>
</comment>
<name>A0ABQ7K4B6_9FUNG</name>
<dbReference type="Proteomes" id="UP001194696">
    <property type="component" value="Unassembled WGS sequence"/>
</dbReference>
<proteinExistence type="predicted"/>
<protein>
    <submittedName>
        <fullName evidence="1">Uncharacterized protein</fullName>
    </submittedName>
</protein>
<accession>A0ABQ7K4B6</accession>
<organism evidence="1 2">
    <name type="scientific">Linnemannia gamsii</name>
    <dbReference type="NCBI Taxonomy" id="64522"/>
    <lineage>
        <taxon>Eukaryota</taxon>
        <taxon>Fungi</taxon>
        <taxon>Fungi incertae sedis</taxon>
        <taxon>Mucoromycota</taxon>
        <taxon>Mortierellomycotina</taxon>
        <taxon>Mortierellomycetes</taxon>
        <taxon>Mortierellales</taxon>
        <taxon>Mortierellaceae</taxon>
        <taxon>Linnemannia</taxon>
    </lineage>
</organism>
<reference evidence="1 2" key="1">
    <citation type="journal article" date="2020" name="Fungal Divers.">
        <title>Resolving the Mortierellaceae phylogeny through synthesis of multi-gene phylogenetics and phylogenomics.</title>
        <authorList>
            <person name="Vandepol N."/>
            <person name="Liber J."/>
            <person name="Desiro A."/>
            <person name="Na H."/>
            <person name="Kennedy M."/>
            <person name="Barry K."/>
            <person name="Grigoriev I.V."/>
            <person name="Miller A.N."/>
            <person name="O'Donnell K."/>
            <person name="Stajich J.E."/>
            <person name="Bonito G."/>
        </authorList>
    </citation>
    <scope>NUCLEOTIDE SEQUENCE [LARGE SCALE GENOMIC DNA]</scope>
    <source>
        <strain evidence="1 2">AD045</strain>
    </source>
</reference>
<evidence type="ECO:0000313" key="2">
    <source>
        <dbReference type="Proteomes" id="UP001194696"/>
    </source>
</evidence>
<keyword evidence="2" id="KW-1185">Reference proteome</keyword>
<sequence>MNDVSFHALCADYEDMDLVDSVSQKLGARYLKETHPGSKRLVRGTVWGSSLRPIISLNVQINDNVTTTSGTRQPVLVHFLFLKASPQTYISEEALERMGVEDTVVAVEALAGPNGHVRLPVKINGYVVNVARSPSDSHFAHLNILVEDLIRASSAKAYYDGNPLNFELVFP</sequence>